<organism evidence="2 3">
    <name type="scientific">Abeliophyllum distichum</name>
    <dbReference type="NCBI Taxonomy" id="126358"/>
    <lineage>
        <taxon>Eukaryota</taxon>
        <taxon>Viridiplantae</taxon>
        <taxon>Streptophyta</taxon>
        <taxon>Embryophyta</taxon>
        <taxon>Tracheophyta</taxon>
        <taxon>Spermatophyta</taxon>
        <taxon>Magnoliopsida</taxon>
        <taxon>eudicotyledons</taxon>
        <taxon>Gunneridae</taxon>
        <taxon>Pentapetalae</taxon>
        <taxon>asterids</taxon>
        <taxon>lamiids</taxon>
        <taxon>Lamiales</taxon>
        <taxon>Oleaceae</taxon>
        <taxon>Forsythieae</taxon>
        <taxon>Abeliophyllum</taxon>
    </lineage>
</organism>
<evidence type="ECO:0000313" key="2">
    <source>
        <dbReference type="EMBL" id="KAL2531656.1"/>
    </source>
</evidence>
<dbReference type="Proteomes" id="UP001604336">
    <property type="component" value="Unassembled WGS sequence"/>
</dbReference>
<dbReference type="AlphaFoldDB" id="A0ABD1V2V6"/>
<gene>
    <name evidence="2" type="ORF">Adt_05007</name>
</gene>
<comment type="caution">
    <text evidence="2">The sequence shown here is derived from an EMBL/GenBank/DDBJ whole genome shotgun (WGS) entry which is preliminary data.</text>
</comment>
<keyword evidence="1" id="KW-0175">Coiled coil</keyword>
<name>A0ABD1V2V6_9LAMI</name>
<evidence type="ECO:0000313" key="3">
    <source>
        <dbReference type="Proteomes" id="UP001604336"/>
    </source>
</evidence>
<dbReference type="EMBL" id="JBFOLK010000002">
    <property type="protein sequence ID" value="KAL2531656.1"/>
    <property type="molecule type" value="Genomic_DNA"/>
</dbReference>
<evidence type="ECO:0000256" key="1">
    <source>
        <dbReference type="SAM" id="Coils"/>
    </source>
</evidence>
<feature type="coiled-coil region" evidence="1">
    <location>
        <begin position="95"/>
        <end position="136"/>
    </location>
</feature>
<proteinExistence type="predicted"/>
<sequence>MFDELVGKMGQKLPNESIEDLDLQAALGAQAFSRYLPSSWKAFMTEGDMEDLLEASIACSIRTASASMRSLNAVKEYKKKMAGEATKAAEFFAVIDGLTMTAESAKATYQQMNQNLVEVERNIAALTKRLNNALVAPGQHCLCLGKDK</sequence>
<keyword evidence="3" id="KW-1185">Reference proteome</keyword>
<accession>A0ABD1V2V6</accession>
<reference evidence="3" key="1">
    <citation type="submission" date="2024-07" db="EMBL/GenBank/DDBJ databases">
        <title>Two chromosome-level genome assemblies of Korean endemic species Abeliophyllum distichum and Forsythia ovata (Oleaceae).</title>
        <authorList>
            <person name="Jang H."/>
        </authorList>
    </citation>
    <scope>NUCLEOTIDE SEQUENCE [LARGE SCALE GENOMIC DNA]</scope>
</reference>
<protein>
    <submittedName>
        <fullName evidence="2">Uncharacterized protein</fullName>
    </submittedName>
</protein>